<evidence type="ECO:0000256" key="2">
    <source>
        <dbReference type="ARBA" id="ARBA00022801"/>
    </source>
</evidence>
<dbReference type="InterPro" id="IPR000026">
    <property type="entry name" value="N1-like"/>
</dbReference>
<keyword evidence="1" id="KW-0540">Nuclease</keyword>
<dbReference type="EMBL" id="QOVG01000013">
    <property type="protein sequence ID" value="NDK40170.1"/>
    <property type="molecule type" value="Genomic_DNA"/>
</dbReference>
<gene>
    <name evidence="3" type="ORF">DT603_15125</name>
</gene>
<accession>A0ABX0AJA2</accession>
<evidence type="ECO:0000313" key="3">
    <source>
        <dbReference type="EMBL" id="NDK40170.1"/>
    </source>
</evidence>
<protein>
    <submittedName>
        <fullName evidence="3">Ribonuclease</fullName>
    </submittedName>
</protein>
<organism evidence="3 4">
    <name type="scientific">Pseudoxanthomonas gei</name>
    <dbReference type="NCBI Taxonomy" id="1383030"/>
    <lineage>
        <taxon>Bacteria</taxon>
        <taxon>Pseudomonadati</taxon>
        <taxon>Pseudomonadota</taxon>
        <taxon>Gammaproteobacteria</taxon>
        <taxon>Lysobacterales</taxon>
        <taxon>Lysobacteraceae</taxon>
        <taxon>Pseudoxanthomonas</taxon>
    </lineage>
</organism>
<keyword evidence="2" id="KW-0378">Hydrolase</keyword>
<dbReference type="Gene3D" id="3.10.450.30">
    <property type="entry name" value="Microbial ribonucleases"/>
    <property type="match status" value="1"/>
</dbReference>
<sequence>MRKFPVIILLMLLLAGWWWLQHPATPAPSQAPAATSSAGVPSASVPQALPRTLPGFLPREALTTLDLIARDGPFPHPQDGATFGNREKHLPQKPRGYYREYTVETPGLSHRGARRIITGGRPPVIYYYTDDHYDSFRSFTVSP</sequence>
<dbReference type="Pfam" id="PF00545">
    <property type="entry name" value="Ribonuclease"/>
    <property type="match status" value="1"/>
</dbReference>
<name>A0ABX0AJA2_9GAMM</name>
<proteinExistence type="predicted"/>
<evidence type="ECO:0000313" key="4">
    <source>
        <dbReference type="Proteomes" id="UP001429354"/>
    </source>
</evidence>
<dbReference type="InterPro" id="IPR016191">
    <property type="entry name" value="Ribonuclease/ribotoxin"/>
</dbReference>
<dbReference type="SUPFAM" id="SSF53933">
    <property type="entry name" value="Microbial ribonucleases"/>
    <property type="match status" value="1"/>
</dbReference>
<evidence type="ECO:0000256" key="1">
    <source>
        <dbReference type="ARBA" id="ARBA00022722"/>
    </source>
</evidence>
<reference evidence="3 4" key="1">
    <citation type="submission" date="2018-07" db="EMBL/GenBank/DDBJ databases">
        <title>Whole genome Sequencing of Pseudoxanthomonas gei KCTC 32298 (T).</title>
        <authorList>
            <person name="Kumar S."/>
            <person name="Bansal K."/>
            <person name="Kaur A."/>
            <person name="Patil P."/>
            <person name="Sharma S."/>
            <person name="Patil P.B."/>
        </authorList>
    </citation>
    <scope>NUCLEOTIDE SEQUENCE [LARGE SCALE GENOMIC DNA]</scope>
    <source>
        <strain evidence="3 4">KCTC 32298</strain>
    </source>
</reference>
<comment type="caution">
    <text evidence="3">The sequence shown here is derived from an EMBL/GenBank/DDBJ whole genome shotgun (WGS) entry which is preliminary data.</text>
</comment>
<dbReference type="Proteomes" id="UP001429354">
    <property type="component" value="Unassembled WGS sequence"/>
</dbReference>
<dbReference type="RefSeq" id="WP_162350832.1">
    <property type="nucleotide sequence ID" value="NZ_QOVG01000013.1"/>
</dbReference>
<keyword evidence="4" id="KW-1185">Reference proteome</keyword>